<dbReference type="Proteomes" id="UP000784294">
    <property type="component" value="Unassembled WGS sequence"/>
</dbReference>
<organism evidence="2 3">
    <name type="scientific">Protopolystoma xenopodis</name>
    <dbReference type="NCBI Taxonomy" id="117903"/>
    <lineage>
        <taxon>Eukaryota</taxon>
        <taxon>Metazoa</taxon>
        <taxon>Spiralia</taxon>
        <taxon>Lophotrochozoa</taxon>
        <taxon>Platyhelminthes</taxon>
        <taxon>Monogenea</taxon>
        <taxon>Polyopisthocotylea</taxon>
        <taxon>Polystomatidea</taxon>
        <taxon>Polystomatidae</taxon>
        <taxon>Protopolystoma</taxon>
    </lineage>
</organism>
<sequence>MTGTLQNYARKYNLPIDHLSFQFTLLPFYRNQEEISAAQANLRFGEVLEADKLITPPEDGVLVHGLFMDGFR</sequence>
<evidence type="ECO:0000259" key="1">
    <source>
        <dbReference type="Pfam" id="PF18199"/>
    </source>
</evidence>
<dbReference type="Gene3D" id="3.10.490.20">
    <property type="match status" value="1"/>
</dbReference>
<evidence type="ECO:0000313" key="3">
    <source>
        <dbReference type="Proteomes" id="UP000784294"/>
    </source>
</evidence>
<dbReference type="AlphaFoldDB" id="A0A448X6A6"/>
<proteinExistence type="predicted"/>
<accession>A0A448X6A6</accession>
<protein>
    <recommendedName>
        <fullName evidence="1">Dynein heavy chain C-terminal domain-containing protein</fullName>
    </recommendedName>
</protein>
<reference evidence="2" key="1">
    <citation type="submission" date="2018-11" db="EMBL/GenBank/DDBJ databases">
        <authorList>
            <consortium name="Pathogen Informatics"/>
        </authorList>
    </citation>
    <scope>NUCLEOTIDE SEQUENCE</scope>
</reference>
<name>A0A448X6A6_9PLAT</name>
<feature type="domain" description="Dynein heavy chain C-terminal" evidence="1">
    <location>
        <begin position="1"/>
        <end position="72"/>
    </location>
</feature>
<keyword evidence="3" id="KW-1185">Reference proteome</keyword>
<dbReference type="OrthoDB" id="10251809at2759"/>
<evidence type="ECO:0000313" key="2">
    <source>
        <dbReference type="EMBL" id="VEL29210.1"/>
    </source>
</evidence>
<dbReference type="EMBL" id="CAAALY010101230">
    <property type="protein sequence ID" value="VEL29210.1"/>
    <property type="molecule type" value="Genomic_DNA"/>
</dbReference>
<dbReference type="InterPro" id="IPR043160">
    <property type="entry name" value="Dynein_C_barrel"/>
</dbReference>
<dbReference type="Pfam" id="PF18199">
    <property type="entry name" value="Dynein_C"/>
    <property type="match status" value="1"/>
</dbReference>
<comment type="caution">
    <text evidence="2">The sequence shown here is derived from an EMBL/GenBank/DDBJ whole genome shotgun (WGS) entry which is preliminary data.</text>
</comment>
<gene>
    <name evidence="2" type="ORF">PXEA_LOCUS22650</name>
</gene>
<dbReference type="InterPro" id="IPR041228">
    <property type="entry name" value="Dynein_C"/>
</dbReference>